<dbReference type="PANTHER" id="PTHR43286:SF1">
    <property type="entry name" value="ENDONUCLEASE III-LIKE PROTEIN 1"/>
    <property type="match status" value="1"/>
</dbReference>
<dbReference type="InterPro" id="IPR011257">
    <property type="entry name" value="DNA_glycosylase"/>
</dbReference>
<comment type="similarity">
    <text evidence="1 8">Belongs to the Nth/MutY family.</text>
</comment>
<comment type="function">
    <text evidence="8">Bifunctional DNA N-glycosylase with associated apurinic/apyrimidinic (AP) lyase function that catalyzes the first step in base excision repair (BER), the primary repair pathway for the repair of oxidative DNA damage. The DNA N-glycosylase activity releases the damaged DNA base from DNA by cleaving the N-glycosidic bond, leaving an AP site. The AP lyase activity cleaves the phosphodiester bond 3' to the AP site by a beta-elimination. Primarily recognizes and repairs oxidative base damage of pyrimidines.</text>
</comment>
<evidence type="ECO:0000313" key="11">
    <source>
        <dbReference type="EMBL" id="VEU19798.1"/>
    </source>
</evidence>
<keyword evidence="4 8" id="KW-0234">DNA repair</keyword>
<evidence type="ECO:0000256" key="8">
    <source>
        <dbReference type="HAMAP-Rule" id="MF_03183"/>
    </source>
</evidence>
<evidence type="ECO:0000256" key="1">
    <source>
        <dbReference type="ARBA" id="ARBA00008343"/>
    </source>
</evidence>
<gene>
    <name evidence="8" type="primary">NTG1</name>
    <name evidence="11" type="ORF">BRENAR_LOCUS534</name>
</gene>
<feature type="domain" description="HhH-GPD" evidence="10">
    <location>
        <begin position="157"/>
        <end position="320"/>
    </location>
</feature>
<dbReference type="FunCoup" id="A0A448YFZ9">
    <property type="interactions" value="493"/>
</dbReference>
<dbReference type="GO" id="GO:0006285">
    <property type="term" value="P:base-excision repair, AP site formation"/>
    <property type="evidence" value="ECO:0007669"/>
    <property type="project" value="UniProtKB-UniRule"/>
</dbReference>
<proteinExistence type="inferred from homology"/>
<dbReference type="InterPro" id="IPR023170">
    <property type="entry name" value="HhH_base_excis_C"/>
</dbReference>
<dbReference type="InterPro" id="IPR030841">
    <property type="entry name" value="NTH1"/>
</dbReference>
<dbReference type="HAMAP" id="MF_03183">
    <property type="entry name" value="Endonuclease_III_Nth"/>
    <property type="match status" value="1"/>
</dbReference>
<feature type="region of interest" description="Disordered" evidence="9">
    <location>
        <begin position="1"/>
        <end position="20"/>
    </location>
</feature>
<feature type="region of interest" description="Disordered" evidence="9">
    <location>
        <begin position="354"/>
        <end position="378"/>
    </location>
</feature>
<feature type="compositionally biased region" description="Basic residues" evidence="9">
    <location>
        <begin position="74"/>
        <end position="90"/>
    </location>
</feature>
<sequence length="378" mass="42766">MSGPSKSKYFPNSIGRRTRSTVKREVELGIPTEKYETFQNDLEKMDKKTVTKGKRKRIEVKIDPDDLAIEAKPKKAKARSVKPKKTKKSTTKGADNDEKIPSEPPANFWPMYNEIKKMRAKIIAPVDKKGCASISTAISGLKEGVVWRFQVLITLMLSSQTKDEVNYEVMKGMHEYFLGEGYKDGLCLRAILDVDQSKLDELIYKVGFHHRKAEYIKKTAEIVKEKYNGDIPKSIEEITGFPGVGPKMGFLLLQIAWGIYTGIGVDTHMARMAGWFHWVPQTGSAKPSPEYVRKCLEKMLADHKEEWRVINPTLVGFGQMVCLPQSPRCDICTLAKTGLCPAVDKRLLRRVEVNKQRGVSSPQKKSRGDLSKLMQELE</sequence>
<evidence type="ECO:0000256" key="4">
    <source>
        <dbReference type="ARBA" id="ARBA00023204"/>
    </source>
</evidence>
<organism evidence="11 12">
    <name type="scientific">Brettanomyces naardenensis</name>
    <name type="common">Yeast</name>
    <dbReference type="NCBI Taxonomy" id="13370"/>
    <lineage>
        <taxon>Eukaryota</taxon>
        <taxon>Fungi</taxon>
        <taxon>Dikarya</taxon>
        <taxon>Ascomycota</taxon>
        <taxon>Saccharomycotina</taxon>
        <taxon>Pichiomycetes</taxon>
        <taxon>Pichiales</taxon>
        <taxon>Pichiaceae</taxon>
        <taxon>Brettanomyces</taxon>
    </lineage>
</organism>
<keyword evidence="8" id="KW-0539">Nucleus</keyword>
<dbReference type="EC" id="3.2.2.-" evidence="8"/>
<dbReference type="AlphaFoldDB" id="A0A448YFZ9"/>
<dbReference type="Pfam" id="PF00730">
    <property type="entry name" value="HhH-GPD"/>
    <property type="match status" value="1"/>
</dbReference>
<dbReference type="GO" id="GO:0000703">
    <property type="term" value="F:oxidized pyrimidine nucleobase lesion DNA N-glycosylase activity"/>
    <property type="evidence" value="ECO:0007669"/>
    <property type="project" value="UniProtKB-UniRule"/>
</dbReference>
<evidence type="ECO:0000256" key="9">
    <source>
        <dbReference type="SAM" id="MobiDB-lite"/>
    </source>
</evidence>
<dbReference type="GO" id="GO:0003677">
    <property type="term" value="F:DNA binding"/>
    <property type="evidence" value="ECO:0007669"/>
    <property type="project" value="UniProtKB-UniRule"/>
</dbReference>
<name>A0A448YFZ9_BRENA</name>
<dbReference type="GO" id="GO:0140078">
    <property type="term" value="F:class I DNA-(apurinic or apyrimidinic site) endonuclease activity"/>
    <property type="evidence" value="ECO:0007669"/>
    <property type="project" value="UniProtKB-EC"/>
</dbReference>
<dbReference type="Proteomes" id="UP000290900">
    <property type="component" value="Unassembled WGS sequence"/>
</dbReference>
<dbReference type="OrthoDB" id="2099276at2759"/>
<dbReference type="Gene3D" id="1.10.1670.10">
    <property type="entry name" value="Helix-hairpin-Helix base-excision DNA repair enzymes (C-terminal)"/>
    <property type="match status" value="1"/>
</dbReference>
<dbReference type="SUPFAM" id="SSF48150">
    <property type="entry name" value="DNA-glycosylase"/>
    <property type="match status" value="1"/>
</dbReference>
<evidence type="ECO:0000256" key="7">
    <source>
        <dbReference type="ARBA" id="ARBA00044632"/>
    </source>
</evidence>
<reference evidence="11 12" key="1">
    <citation type="submission" date="2018-12" db="EMBL/GenBank/DDBJ databases">
        <authorList>
            <person name="Tiukova I."/>
            <person name="Dainat J."/>
        </authorList>
    </citation>
    <scope>NUCLEOTIDE SEQUENCE [LARGE SCALE GENOMIC DNA]</scope>
</reference>
<protein>
    <recommendedName>
        <fullName evidence="8">Endonuclease III homolog</fullName>
        <ecNumber evidence="8">3.2.2.-</ecNumber>
        <ecNumber evidence="8">4.2.99.18</ecNumber>
    </recommendedName>
    <alternativeName>
        <fullName evidence="8">Bifunctional DNA N-glycosylase/DNA-(apurinic or apyrimidinic site) lyase</fullName>
        <shortName evidence="8">DNA glycosylase/AP lyase</shortName>
    </alternativeName>
</protein>
<feature type="region of interest" description="Disordered" evidence="9">
    <location>
        <begin position="69"/>
        <end position="103"/>
    </location>
</feature>
<dbReference type="GO" id="GO:0006289">
    <property type="term" value="P:nucleotide-excision repair"/>
    <property type="evidence" value="ECO:0007669"/>
    <property type="project" value="TreeGrafter"/>
</dbReference>
<evidence type="ECO:0000256" key="2">
    <source>
        <dbReference type="ARBA" id="ARBA00022763"/>
    </source>
</evidence>
<dbReference type="GO" id="GO:0005739">
    <property type="term" value="C:mitochondrion"/>
    <property type="evidence" value="ECO:0007669"/>
    <property type="project" value="UniProtKB-SubCell"/>
</dbReference>
<dbReference type="SMART" id="SM00478">
    <property type="entry name" value="ENDO3c"/>
    <property type="match status" value="1"/>
</dbReference>
<dbReference type="Gene3D" id="1.10.340.30">
    <property type="entry name" value="Hypothetical protein, domain 2"/>
    <property type="match status" value="1"/>
</dbReference>
<dbReference type="STRING" id="13370.A0A448YFZ9"/>
<keyword evidence="3 8" id="KW-0378">Hydrolase</keyword>
<dbReference type="CDD" id="cd00056">
    <property type="entry name" value="ENDO3c"/>
    <property type="match status" value="1"/>
</dbReference>
<evidence type="ECO:0000256" key="3">
    <source>
        <dbReference type="ARBA" id="ARBA00022801"/>
    </source>
</evidence>
<keyword evidence="8" id="KW-0496">Mitochondrion</keyword>
<accession>A0A448YFZ9</accession>
<dbReference type="EC" id="4.2.99.18" evidence="8"/>
<dbReference type="InParanoid" id="A0A448YFZ9"/>
<dbReference type="PANTHER" id="PTHR43286">
    <property type="entry name" value="ENDONUCLEASE III-LIKE PROTEIN 1"/>
    <property type="match status" value="1"/>
</dbReference>
<evidence type="ECO:0000313" key="12">
    <source>
        <dbReference type="Proteomes" id="UP000290900"/>
    </source>
</evidence>
<dbReference type="GO" id="GO:0005634">
    <property type="term" value="C:nucleus"/>
    <property type="evidence" value="ECO:0007669"/>
    <property type="project" value="UniProtKB-SubCell"/>
</dbReference>
<dbReference type="EMBL" id="CAACVR010000001">
    <property type="protein sequence ID" value="VEU19798.1"/>
    <property type="molecule type" value="Genomic_DNA"/>
</dbReference>
<keyword evidence="12" id="KW-1185">Reference proteome</keyword>
<keyword evidence="6 8" id="KW-0326">Glycosidase</keyword>
<keyword evidence="5 8" id="KW-0456">Lyase</keyword>
<keyword evidence="2 8" id="KW-0227">DNA damage</keyword>
<evidence type="ECO:0000256" key="5">
    <source>
        <dbReference type="ARBA" id="ARBA00023239"/>
    </source>
</evidence>
<evidence type="ECO:0000259" key="10">
    <source>
        <dbReference type="SMART" id="SM00478"/>
    </source>
</evidence>
<comment type="caution">
    <text evidence="8">Lacks conserved residue(s) required for the propagation of feature annotation.</text>
</comment>
<comment type="subcellular location">
    <subcellularLocation>
        <location evidence="8">Nucleus</location>
    </subcellularLocation>
    <subcellularLocation>
        <location evidence="8">Mitochondrion</location>
    </subcellularLocation>
</comment>
<dbReference type="InterPro" id="IPR003265">
    <property type="entry name" value="HhH-GPD_domain"/>
</dbReference>
<comment type="catalytic activity">
    <reaction evidence="7 8">
        <text>2'-deoxyribonucleotide-(2'-deoxyribose 5'-phosphate)-2'-deoxyribonucleotide-DNA = a 3'-end 2'-deoxyribonucleotide-(2,3-dehydro-2,3-deoxyribose 5'-phosphate)-DNA + a 5'-end 5'-phospho-2'-deoxyribonucleoside-DNA + H(+)</text>
        <dbReference type="Rhea" id="RHEA:66592"/>
        <dbReference type="Rhea" id="RHEA-COMP:13180"/>
        <dbReference type="Rhea" id="RHEA-COMP:16897"/>
        <dbReference type="Rhea" id="RHEA-COMP:17067"/>
        <dbReference type="ChEBI" id="CHEBI:15378"/>
        <dbReference type="ChEBI" id="CHEBI:136412"/>
        <dbReference type="ChEBI" id="CHEBI:157695"/>
        <dbReference type="ChEBI" id="CHEBI:167181"/>
        <dbReference type="EC" id="4.2.99.18"/>
    </reaction>
</comment>
<dbReference type="FunFam" id="1.10.340.30:FF:000001">
    <property type="entry name" value="Endonuclease III"/>
    <property type="match status" value="1"/>
</dbReference>
<evidence type="ECO:0000256" key="6">
    <source>
        <dbReference type="ARBA" id="ARBA00023295"/>
    </source>
</evidence>